<accession>A0A6G5QQ82</accession>
<evidence type="ECO:0000256" key="5">
    <source>
        <dbReference type="ARBA" id="ARBA00022997"/>
    </source>
</evidence>
<dbReference type="GO" id="GO:0016805">
    <property type="term" value="F:dipeptidase activity"/>
    <property type="evidence" value="ECO:0007669"/>
    <property type="project" value="UniProtKB-KW"/>
</dbReference>
<gene>
    <name evidence="8" type="primary">pepD</name>
    <name evidence="8" type="ORF">CRECT_2286</name>
</gene>
<evidence type="ECO:0000313" key="8">
    <source>
        <dbReference type="EMBL" id="QCD47875.1"/>
    </source>
</evidence>
<keyword evidence="3 6" id="KW-0645">Protease</keyword>
<dbReference type="GO" id="GO:0070004">
    <property type="term" value="F:cysteine-type exopeptidase activity"/>
    <property type="evidence" value="ECO:0007669"/>
    <property type="project" value="InterPro"/>
</dbReference>
<evidence type="ECO:0000256" key="2">
    <source>
        <dbReference type="ARBA" id="ARBA00007225"/>
    </source>
</evidence>
<dbReference type="InterPro" id="IPR005322">
    <property type="entry name" value="Peptidase_C69"/>
</dbReference>
<dbReference type="Pfam" id="PF03577">
    <property type="entry name" value="Peptidase_C69"/>
    <property type="match status" value="1"/>
</dbReference>
<dbReference type="RefSeq" id="WP_002944097.1">
    <property type="nucleotide sequence ID" value="NZ_CP012543.1"/>
</dbReference>
<dbReference type="EMBL" id="CP012543">
    <property type="protein sequence ID" value="QCD47875.1"/>
    <property type="molecule type" value="Genomic_DNA"/>
</dbReference>
<evidence type="ECO:0000313" key="9">
    <source>
        <dbReference type="Proteomes" id="UP000502377"/>
    </source>
</evidence>
<feature type="chain" id="PRO_5026329038" description="Dipeptidase" evidence="7">
    <location>
        <begin position="23"/>
        <end position="499"/>
    </location>
</feature>
<dbReference type="EC" id="3.4.-.-" evidence="6"/>
<dbReference type="PANTHER" id="PTHR12994:SF17">
    <property type="entry name" value="LD30995P"/>
    <property type="match status" value="1"/>
</dbReference>
<evidence type="ECO:0000256" key="6">
    <source>
        <dbReference type="RuleBase" id="RU364089"/>
    </source>
</evidence>
<protein>
    <recommendedName>
        <fullName evidence="6">Dipeptidase</fullName>
        <ecNumber evidence="6">3.4.-.-</ecNumber>
    </recommendedName>
</protein>
<dbReference type="NCBIfam" id="NF033678">
    <property type="entry name" value="C69_fam_dipept"/>
    <property type="match status" value="1"/>
</dbReference>
<evidence type="ECO:0000256" key="4">
    <source>
        <dbReference type="ARBA" id="ARBA00022801"/>
    </source>
</evidence>
<evidence type="ECO:0000256" key="1">
    <source>
        <dbReference type="ARBA" id="ARBA00001670"/>
    </source>
</evidence>
<keyword evidence="5 6" id="KW-0224">Dipeptidase</keyword>
<organism evidence="8 9">
    <name type="scientific">Campylobacter rectus</name>
    <name type="common">Wolinella recta</name>
    <dbReference type="NCBI Taxonomy" id="203"/>
    <lineage>
        <taxon>Bacteria</taxon>
        <taxon>Pseudomonadati</taxon>
        <taxon>Campylobacterota</taxon>
        <taxon>Epsilonproteobacteria</taxon>
        <taxon>Campylobacterales</taxon>
        <taxon>Campylobacteraceae</taxon>
        <taxon>Campylobacter</taxon>
    </lineage>
</organism>
<dbReference type="Proteomes" id="UP000502377">
    <property type="component" value="Chromosome"/>
</dbReference>
<dbReference type="KEGG" id="crx:CRECT_2286"/>
<evidence type="ECO:0000256" key="7">
    <source>
        <dbReference type="SAM" id="SignalP"/>
    </source>
</evidence>
<dbReference type="AlphaFoldDB" id="A0A6G5QQ82"/>
<reference evidence="8 9" key="1">
    <citation type="submission" date="2016-07" db="EMBL/GenBank/DDBJ databases">
        <title>Comparative genomics of the Campylobacter concisus group.</title>
        <authorList>
            <person name="Miller W.G."/>
            <person name="Yee E."/>
            <person name="Chapman M.H."/>
            <person name="Huynh S."/>
            <person name="Bono J.L."/>
            <person name="On S.L.W."/>
            <person name="StLeger J."/>
            <person name="Foster G."/>
            <person name="Parker C.T."/>
        </authorList>
    </citation>
    <scope>NUCLEOTIDE SEQUENCE [LARGE SCALE GENOMIC DNA]</scope>
    <source>
        <strain evidence="8 9">ATCC 33238</strain>
    </source>
</reference>
<keyword evidence="4 6" id="KW-0378">Hydrolase</keyword>
<keyword evidence="7" id="KW-0732">Signal</keyword>
<proteinExistence type="inferred from homology"/>
<comment type="catalytic activity">
    <reaction evidence="1">
        <text>an L-aminoacyl-L-amino acid + H2O = 2 an L-alpha-amino acid</text>
        <dbReference type="Rhea" id="RHEA:48940"/>
        <dbReference type="ChEBI" id="CHEBI:15377"/>
        <dbReference type="ChEBI" id="CHEBI:59869"/>
        <dbReference type="ChEBI" id="CHEBI:77460"/>
        <dbReference type="EC" id="3.4.13.19"/>
    </reaction>
</comment>
<sequence>MKIKFLASAAVISAMFCANALACTTILVGEGASKDGSMLIARSADSKAIKAQVFLIHPKKTNQKGVHSSKAHNGANDFTYPLPKEGMRYTTIANSHTRLHGAVGYNDAGVGISGTETIYAKDELLKIDPYNEATGITEDDIPDVLLPRMKSAAEGVKLLGEIVETTGAGEGFGVVFVDKNELWYFETGTGHHWMAAKLPKDEYFVSANQGRLQNYKENDPNFMGSKNLIKFAQDNGAYDPAKDGEFEFTKAYTRDDERDVTYNYPRVCWVQQMFNPELKNKQTLSGGDYPVFLKPAKKLSVQDLKNALRAHYDGTAYDNYSSKDENQKNIYRAVSVFRTYESHVMQVRPWLPQEIGRVTYVALGMSDLGVYLPYYYGLDKFIDGYDKGSYKADDESIYWTYRKLQTLVMMDYDKYSPVVKKAYKEFEDALAVKQAKFEDEYVKLYKKDKAKANKLLNEFSINMMKEAKALTRNLTNEIFTMLTDDTDAKLKSLNKGKKD</sequence>
<dbReference type="InterPro" id="IPR047804">
    <property type="entry name" value="C69_dipept_A-like"/>
</dbReference>
<name>A0A6G5QQ82_CAMRE</name>
<dbReference type="GO" id="GO:0006508">
    <property type="term" value="P:proteolysis"/>
    <property type="evidence" value="ECO:0007669"/>
    <property type="project" value="UniProtKB-KW"/>
</dbReference>
<dbReference type="PANTHER" id="PTHR12994">
    <property type="entry name" value="SECERNIN"/>
    <property type="match status" value="1"/>
</dbReference>
<feature type="signal peptide" evidence="7">
    <location>
        <begin position="1"/>
        <end position="22"/>
    </location>
</feature>
<comment type="similarity">
    <text evidence="2 6">Belongs to the peptidase C69 family.</text>
</comment>
<evidence type="ECO:0000256" key="3">
    <source>
        <dbReference type="ARBA" id="ARBA00022670"/>
    </source>
</evidence>
<dbReference type="Gene3D" id="3.60.60.10">
    <property type="entry name" value="Penicillin V Acylase, Chain A"/>
    <property type="match status" value="1"/>
</dbReference>